<keyword evidence="1" id="KW-0479">Metal-binding</keyword>
<evidence type="ECO:0000256" key="1">
    <source>
        <dbReference type="ARBA" id="ARBA00022723"/>
    </source>
</evidence>
<sequence>MAHSKRGGQAVSTARWLTPTSGYLQGYTHTLNPYVGCSFGCSYCYVRRMPIGLFRSEPWGSWVDRKKADPATLRRELARANGKGPVTIFFSSATDPYQPLEATAGVTRSLLEALADEPPAFTLLQTRSPLVTRDIDVLLRLQGRLRVSLTVETDREDVRKVLTPYAPPLAARWKALKELREAGIDTQAAVSPVLPYSPDFARMLADAAPRVVVDDYFGGDGSGGRRSEALGMRSLYDKNGWISWYDPSVAERLSIELRELMPEKAIGISAAGFSPPSVDTD</sequence>
<dbReference type="InterPro" id="IPR058240">
    <property type="entry name" value="rSAM_sf"/>
</dbReference>
<keyword evidence="6" id="KW-1185">Reference proteome</keyword>
<keyword evidence="3" id="KW-0411">Iron-sulfur</keyword>
<dbReference type="GO" id="GO:0051536">
    <property type="term" value="F:iron-sulfur cluster binding"/>
    <property type="evidence" value="ECO:0007669"/>
    <property type="project" value="UniProtKB-KW"/>
</dbReference>
<evidence type="ECO:0000259" key="4">
    <source>
        <dbReference type="PROSITE" id="PS51918"/>
    </source>
</evidence>
<evidence type="ECO:0000256" key="2">
    <source>
        <dbReference type="ARBA" id="ARBA00023004"/>
    </source>
</evidence>
<dbReference type="InterPro" id="IPR006638">
    <property type="entry name" value="Elp3/MiaA/NifB-like_rSAM"/>
</dbReference>
<proteinExistence type="predicted"/>
<organism evidence="5 6">
    <name type="scientific">Cohnella lupini</name>
    <dbReference type="NCBI Taxonomy" id="1294267"/>
    <lineage>
        <taxon>Bacteria</taxon>
        <taxon>Bacillati</taxon>
        <taxon>Bacillota</taxon>
        <taxon>Bacilli</taxon>
        <taxon>Bacillales</taxon>
        <taxon>Paenibacillaceae</taxon>
        <taxon>Cohnella</taxon>
    </lineage>
</organism>
<gene>
    <name evidence="5" type="ORF">DFP95_101334</name>
</gene>
<dbReference type="Proteomes" id="UP000256869">
    <property type="component" value="Unassembled WGS sequence"/>
</dbReference>
<dbReference type="PROSITE" id="PS51918">
    <property type="entry name" value="RADICAL_SAM"/>
    <property type="match status" value="1"/>
</dbReference>
<dbReference type="InterPro" id="IPR007197">
    <property type="entry name" value="rSAM"/>
</dbReference>
<dbReference type="EMBL" id="QRDY01000001">
    <property type="protein sequence ID" value="RED65839.1"/>
    <property type="molecule type" value="Genomic_DNA"/>
</dbReference>
<evidence type="ECO:0000313" key="6">
    <source>
        <dbReference type="Proteomes" id="UP000256869"/>
    </source>
</evidence>
<dbReference type="AlphaFoldDB" id="A0A3D9IWG3"/>
<dbReference type="SFLD" id="SFLDS00029">
    <property type="entry name" value="Radical_SAM"/>
    <property type="match status" value="1"/>
</dbReference>
<dbReference type="GO" id="GO:0046872">
    <property type="term" value="F:metal ion binding"/>
    <property type="evidence" value="ECO:0007669"/>
    <property type="project" value="UniProtKB-KW"/>
</dbReference>
<keyword evidence="5" id="KW-0456">Lyase</keyword>
<protein>
    <submittedName>
        <fullName evidence="5">DNA repair photolyase</fullName>
    </submittedName>
</protein>
<dbReference type="CDD" id="cd01335">
    <property type="entry name" value="Radical_SAM"/>
    <property type="match status" value="1"/>
</dbReference>
<dbReference type="Gene3D" id="3.80.30.30">
    <property type="match status" value="1"/>
</dbReference>
<keyword evidence="2" id="KW-0408">Iron</keyword>
<dbReference type="InterPro" id="IPR040086">
    <property type="entry name" value="MJ0683-like"/>
</dbReference>
<comment type="caution">
    <text evidence="5">The sequence shown here is derived from an EMBL/GenBank/DDBJ whole genome shotgun (WGS) entry which is preliminary data.</text>
</comment>
<dbReference type="SFLD" id="SFLDG01084">
    <property type="entry name" value="Uncharacterised_Radical_SAM_Su"/>
    <property type="match status" value="1"/>
</dbReference>
<evidence type="ECO:0000313" key="5">
    <source>
        <dbReference type="EMBL" id="RED65839.1"/>
    </source>
</evidence>
<dbReference type="GO" id="GO:0016829">
    <property type="term" value="F:lyase activity"/>
    <property type="evidence" value="ECO:0007669"/>
    <property type="project" value="UniProtKB-KW"/>
</dbReference>
<reference evidence="5 6" key="1">
    <citation type="submission" date="2018-07" db="EMBL/GenBank/DDBJ databases">
        <title>Genomic Encyclopedia of Type Strains, Phase III (KMG-III): the genomes of soil and plant-associated and newly described type strains.</title>
        <authorList>
            <person name="Whitman W."/>
        </authorList>
    </citation>
    <scope>NUCLEOTIDE SEQUENCE [LARGE SCALE GENOMIC DNA]</scope>
    <source>
        <strain evidence="5 6">CECT 8236</strain>
    </source>
</reference>
<dbReference type="Pfam" id="PF04055">
    <property type="entry name" value="Radical_SAM"/>
    <property type="match status" value="1"/>
</dbReference>
<dbReference type="PANTHER" id="PTHR43432">
    <property type="entry name" value="SLR0285 PROTEIN"/>
    <property type="match status" value="1"/>
</dbReference>
<name>A0A3D9IWG3_9BACL</name>
<dbReference type="PANTHER" id="PTHR43432:SF3">
    <property type="entry name" value="SLR0285 PROTEIN"/>
    <property type="match status" value="1"/>
</dbReference>
<evidence type="ECO:0000256" key="3">
    <source>
        <dbReference type="ARBA" id="ARBA00023014"/>
    </source>
</evidence>
<dbReference type="SUPFAM" id="SSF102114">
    <property type="entry name" value="Radical SAM enzymes"/>
    <property type="match status" value="1"/>
</dbReference>
<accession>A0A3D9IWG3</accession>
<dbReference type="SMART" id="SM00729">
    <property type="entry name" value="Elp3"/>
    <property type="match status" value="1"/>
</dbReference>
<feature type="domain" description="Radical SAM core" evidence="4">
    <location>
        <begin position="23"/>
        <end position="271"/>
    </location>
</feature>